<organism evidence="8 9">
    <name type="scientific">Pseudoalteromonas rubra</name>
    <dbReference type="NCBI Taxonomy" id="43658"/>
    <lineage>
        <taxon>Bacteria</taxon>
        <taxon>Pseudomonadati</taxon>
        <taxon>Pseudomonadota</taxon>
        <taxon>Gammaproteobacteria</taxon>
        <taxon>Alteromonadales</taxon>
        <taxon>Pseudoalteromonadaceae</taxon>
        <taxon>Pseudoalteromonas</taxon>
    </lineage>
</organism>
<dbReference type="GO" id="GO:0032259">
    <property type="term" value="P:methylation"/>
    <property type="evidence" value="ECO:0007669"/>
    <property type="project" value="UniProtKB-KW"/>
</dbReference>
<evidence type="ECO:0000313" key="9">
    <source>
        <dbReference type="Proteomes" id="UP000036850"/>
    </source>
</evidence>
<dbReference type="Proteomes" id="UP000036850">
    <property type="component" value="Unassembled WGS sequence"/>
</dbReference>
<dbReference type="Pfam" id="PF21302">
    <property type="entry name" value="Zn_ribbon_RlmA"/>
    <property type="match status" value="1"/>
</dbReference>
<dbReference type="InterPro" id="IPR025714">
    <property type="entry name" value="Methyltranfer_dom"/>
</dbReference>
<dbReference type="PANTHER" id="PTHR43464">
    <property type="entry name" value="METHYLTRANSFERASE"/>
    <property type="match status" value="1"/>
</dbReference>
<dbReference type="PANTHER" id="PTHR43464:SF19">
    <property type="entry name" value="UBIQUINONE BIOSYNTHESIS O-METHYLTRANSFERASE, MITOCHONDRIAL"/>
    <property type="match status" value="1"/>
</dbReference>
<dbReference type="GO" id="GO:0008168">
    <property type="term" value="F:methyltransferase activity"/>
    <property type="evidence" value="ECO:0007669"/>
    <property type="project" value="UniProtKB-KW"/>
</dbReference>
<feature type="binding site" evidence="4">
    <location>
        <position position="23"/>
    </location>
    <ligand>
        <name>Zn(2+)</name>
        <dbReference type="ChEBI" id="CHEBI:29105"/>
    </ligand>
</feature>
<keyword evidence="2 8" id="KW-0808">Transferase</keyword>
<gene>
    <name evidence="8" type="ORF">AC626_14625</name>
</gene>
<comment type="caution">
    <text evidence="8">The sequence shown here is derived from an EMBL/GenBank/DDBJ whole genome shotgun (WGS) entry which is preliminary data.</text>
</comment>
<keyword evidence="3 5" id="KW-0949">S-adenosyl-L-methionine</keyword>
<dbReference type="InterPro" id="IPR016718">
    <property type="entry name" value="rRNA_m1G-MeTrfase_A_prd"/>
</dbReference>
<evidence type="ECO:0000256" key="2">
    <source>
        <dbReference type="ARBA" id="ARBA00022679"/>
    </source>
</evidence>
<evidence type="ECO:0000256" key="1">
    <source>
        <dbReference type="ARBA" id="ARBA00022603"/>
    </source>
</evidence>
<feature type="binding site" evidence="5">
    <location>
        <position position="183"/>
    </location>
    <ligand>
        <name>S-adenosyl-L-methionine</name>
        <dbReference type="ChEBI" id="CHEBI:59789"/>
    </ligand>
</feature>
<feature type="domain" description="23S rRNA (guanine(745)-N(1))-methyltransferase N-terminal" evidence="7">
    <location>
        <begin position="5"/>
        <end position="48"/>
    </location>
</feature>
<dbReference type="CDD" id="cd02440">
    <property type="entry name" value="AdoMet_MTases"/>
    <property type="match status" value="1"/>
</dbReference>
<dbReference type="SUPFAM" id="SSF53335">
    <property type="entry name" value="S-adenosyl-L-methionine-dependent methyltransferases"/>
    <property type="match status" value="1"/>
</dbReference>
<feature type="binding site" evidence="4">
    <location>
        <position position="7"/>
    </location>
    <ligand>
        <name>Zn(2+)</name>
        <dbReference type="ChEBI" id="CHEBI:29105"/>
    </ligand>
</feature>
<dbReference type="PATRIC" id="fig|43658.6.peg.1863"/>
<evidence type="ECO:0000256" key="5">
    <source>
        <dbReference type="PIRSR" id="PIRSR018249-2"/>
    </source>
</evidence>
<feature type="binding site" evidence="5">
    <location>
        <position position="69"/>
    </location>
    <ligand>
        <name>S-adenosyl-L-methionine</name>
        <dbReference type="ChEBI" id="CHEBI:59789"/>
    </ligand>
</feature>
<evidence type="ECO:0000259" key="7">
    <source>
        <dbReference type="Pfam" id="PF21302"/>
    </source>
</evidence>
<proteinExistence type="predicted"/>
<evidence type="ECO:0000256" key="4">
    <source>
        <dbReference type="PIRSR" id="PIRSR018249-1"/>
    </source>
</evidence>
<protein>
    <submittedName>
        <fullName evidence="8">SAM-dependent methyltransferase</fullName>
    </submittedName>
</protein>
<feature type="binding site" evidence="4">
    <location>
        <position position="27"/>
    </location>
    <ligand>
        <name>Zn(2+)</name>
        <dbReference type="ChEBI" id="CHEBI:29105"/>
    </ligand>
</feature>
<feature type="binding site" evidence="5">
    <location>
        <begin position="95"/>
        <end position="96"/>
    </location>
    <ligand>
        <name>S-adenosyl-L-methionine</name>
        <dbReference type="ChEBI" id="CHEBI:59789"/>
    </ligand>
</feature>
<keyword evidence="4" id="KW-0862">Zinc</keyword>
<sequence>MTLHYRCPICSAPLTEQDKTLRCEHNHQFDVAKEGYVNLLPVQFKKSRQPGDNLDMVQARRNFFATAHYQFLQTHLAHTIATLSNESVIDLGCGEGFYTQAIANALPATSQVFGVDISKPAIRYAAKRYPQVQFSVASIKDAPFVEHQADVLLSVFAPVFADEMARLLKPEGQLLVVSPGPKHLYELKTHIYDEVRLHDAPDCPQGFTEVAQQQLEQTHKVATDVIKHLIKMTPFAWKFKESHYQALEQASHHEVTFSFLITRYQRSEQFTEQPV</sequence>
<dbReference type="GO" id="GO:0046872">
    <property type="term" value="F:metal ion binding"/>
    <property type="evidence" value="ECO:0007669"/>
    <property type="project" value="UniProtKB-KW"/>
</dbReference>
<dbReference type="EMBL" id="LFZX01000115">
    <property type="protein sequence ID" value="KNC66814.1"/>
    <property type="molecule type" value="Genomic_DNA"/>
</dbReference>
<feature type="domain" description="Methyltransferase" evidence="6">
    <location>
        <begin position="84"/>
        <end position="208"/>
    </location>
</feature>
<dbReference type="InterPro" id="IPR029063">
    <property type="entry name" value="SAM-dependent_MTases_sf"/>
</dbReference>
<evidence type="ECO:0000313" key="8">
    <source>
        <dbReference type="EMBL" id="KNC66814.1"/>
    </source>
</evidence>
<accession>A0A0L0EQY0</accession>
<keyword evidence="1 8" id="KW-0489">Methyltransferase</keyword>
<dbReference type="Pfam" id="PF13847">
    <property type="entry name" value="Methyltransf_31"/>
    <property type="match status" value="1"/>
</dbReference>
<evidence type="ECO:0000256" key="3">
    <source>
        <dbReference type="ARBA" id="ARBA00022691"/>
    </source>
</evidence>
<dbReference type="PIRSF" id="PIRSF018249">
    <property type="entry name" value="MyrA_prd"/>
    <property type="match status" value="1"/>
</dbReference>
<dbReference type="NCBIfam" id="NF008300">
    <property type="entry name" value="PRK11088.1"/>
    <property type="match status" value="1"/>
</dbReference>
<dbReference type="AlphaFoldDB" id="A0A0L0EQY0"/>
<name>A0A0L0EQY0_9GAMM</name>
<keyword evidence="4" id="KW-0479">Metal-binding</keyword>
<dbReference type="Gene3D" id="3.40.50.150">
    <property type="entry name" value="Vaccinia Virus protein VP39"/>
    <property type="match status" value="1"/>
</dbReference>
<feature type="binding site" evidence="4">
    <location>
        <position position="10"/>
    </location>
    <ligand>
        <name>Zn(2+)</name>
        <dbReference type="ChEBI" id="CHEBI:29105"/>
    </ligand>
</feature>
<evidence type="ECO:0000259" key="6">
    <source>
        <dbReference type="Pfam" id="PF13847"/>
    </source>
</evidence>
<reference evidence="9" key="1">
    <citation type="submission" date="2015-07" db="EMBL/GenBank/DDBJ databases">
        <title>Draft genome sequence of a Pseudoalteromonas rubra strain, OCN096, isolated from Kaneohe Bay, Oahu, Hawaii.</title>
        <authorList>
            <person name="Beurmann S."/>
            <person name="Ushijima B."/>
            <person name="Belcaid M."/>
            <person name="Callahan S.M."/>
            <person name="Aeby G.S."/>
        </authorList>
    </citation>
    <scope>NUCLEOTIDE SEQUENCE [LARGE SCALE GENOMIC DNA]</scope>
    <source>
        <strain evidence="9">OCN096</strain>
    </source>
</reference>
<dbReference type="OrthoDB" id="108476at2"/>
<dbReference type="InterPro" id="IPR048647">
    <property type="entry name" value="RlmA_N"/>
</dbReference>